<dbReference type="EMBL" id="NMUH01004204">
    <property type="protein sequence ID" value="MQM08777.1"/>
    <property type="molecule type" value="Genomic_DNA"/>
</dbReference>
<comment type="caution">
    <text evidence="2">The sequence shown here is derived from an EMBL/GenBank/DDBJ whole genome shotgun (WGS) entry which is preliminary data.</text>
</comment>
<accession>A0A843WLY3</accession>
<reference evidence="2" key="1">
    <citation type="submission" date="2017-07" db="EMBL/GenBank/DDBJ databases">
        <title>Taro Niue Genome Assembly and Annotation.</title>
        <authorList>
            <person name="Atibalentja N."/>
            <person name="Keating K."/>
            <person name="Fields C.J."/>
        </authorList>
    </citation>
    <scope>NUCLEOTIDE SEQUENCE</scope>
    <source>
        <strain evidence="2">Niue_2</strain>
        <tissue evidence="2">Leaf</tissue>
    </source>
</reference>
<name>A0A843WLY3_COLES</name>
<feature type="region of interest" description="Disordered" evidence="1">
    <location>
        <begin position="1"/>
        <end position="35"/>
    </location>
</feature>
<keyword evidence="3" id="KW-1185">Reference proteome</keyword>
<dbReference type="AlphaFoldDB" id="A0A843WLY3"/>
<evidence type="ECO:0000313" key="2">
    <source>
        <dbReference type="EMBL" id="MQM08777.1"/>
    </source>
</evidence>
<sequence length="187" mass="20495">MLYAPDTRDDHSDREDSGHVCQKSSRDKNATPTPVATMLQWPGRPGGIQGVVPFGCEGRPGGIQGVVPFVCEGRPAELGVVASSGGLFTLRTEASPSSSYYDSFHQWFTLCYGAPPSPSYHSSFHQRFTLHSGVHTLLKGITLPLLLRLLPLEAYILHKFYLFTLHSGALPYYGPPSASYYRPHSTV</sequence>
<protein>
    <submittedName>
        <fullName evidence="2">Uncharacterized protein</fullName>
    </submittedName>
</protein>
<dbReference type="Proteomes" id="UP000652761">
    <property type="component" value="Unassembled WGS sequence"/>
</dbReference>
<evidence type="ECO:0000313" key="3">
    <source>
        <dbReference type="Proteomes" id="UP000652761"/>
    </source>
</evidence>
<evidence type="ECO:0000256" key="1">
    <source>
        <dbReference type="SAM" id="MobiDB-lite"/>
    </source>
</evidence>
<organism evidence="2 3">
    <name type="scientific">Colocasia esculenta</name>
    <name type="common">Wild taro</name>
    <name type="synonym">Arum esculentum</name>
    <dbReference type="NCBI Taxonomy" id="4460"/>
    <lineage>
        <taxon>Eukaryota</taxon>
        <taxon>Viridiplantae</taxon>
        <taxon>Streptophyta</taxon>
        <taxon>Embryophyta</taxon>
        <taxon>Tracheophyta</taxon>
        <taxon>Spermatophyta</taxon>
        <taxon>Magnoliopsida</taxon>
        <taxon>Liliopsida</taxon>
        <taxon>Araceae</taxon>
        <taxon>Aroideae</taxon>
        <taxon>Colocasieae</taxon>
        <taxon>Colocasia</taxon>
    </lineage>
</organism>
<feature type="compositionally biased region" description="Basic and acidic residues" evidence="1">
    <location>
        <begin position="1"/>
        <end position="29"/>
    </location>
</feature>
<proteinExistence type="predicted"/>
<gene>
    <name evidence="2" type="ORF">Taro_041635</name>
</gene>